<dbReference type="SUPFAM" id="SSF52540">
    <property type="entry name" value="P-loop containing nucleoside triphosphate hydrolases"/>
    <property type="match status" value="1"/>
</dbReference>
<gene>
    <name evidence="2" type="ORF">SAMN04487931_12239</name>
</gene>
<sequence>MSKVITIAGQKGGTGKSVTAVNLATSFALIEKKTLLIDCDPQGCSTKWCGVKKFDYNCDISLVLSGRAKFTDAVVKTEFQYLDIMPAEFNLFQVALKLGKDPGNEKILRLLLKNIEDKYDYIIIDSPSSYSFLSITAMTAADWLLVCMSVHHSSVEDFHCLLRLVKYIRTTHDIPLKIAGLLFNRCETKQDILSFIENQSLSDIKPMVYNTFIPIDDSINRSIDLKIPAALHEIKSPAAIAYLEFAGEIDVFFNQRGVS</sequence>
<evidence type="ECO:0000259" key="1">
    <source>
        <dbReference type="Pfam" id="PF13614"/>
    </source>
</evidence>
<dbReference type="Gene3D" id="3.40.50.300">
    <property type="entry name" value="P-loop containing nucleotide triphosphate hydrolases"/>
    <property type="match status" value="1"/>
</dbReference>
<dbReference type="PANTHER" id="PTHR13696">
    <property type="entry name" value="P-LOOP CONTAINING NUCLEOSIDE TRIPHOSPHATE HYDROLASE"/>
    <property type="match status" value="1"/>
</dbReference>
<dbReference type="AlphaFoldDB" id="A0A1H2K7V9"/>
<accession>A0A1H2K7V9</accession>
<dbReference type="EMBL" id="FNLL01000022">
    <property type="protein sequence ID" value="SDU64653.1"/>
    <property type="molecule type" value="Genomic_DNA"/>
</dbReference>
<organism evidence="2 3">
    <name type="scientific">Desulfobacula phenolica</name>
    <dbReference type="NCBI Taxonomy" id="90732"/>
    <lineage>
        <taxon>Bacteria</taxon>
        <taxon>Pseudomonadati</taxon>
        <taxon>Thermodesulfobacteriota</taxon>
        <taxon>Desulfobacteria</taxon>
        <taxon>Desulfobacterales</taxon>
        <taxon>Desulfobacteraceae</taxon>
        <taxon>Desulfobacula</taxon>
    </lineage>
</organism>
<name>A0A1H2K7V9_9BACT</name>
<dbReference type="RefSeq" id="WP_175530442.1">
    <property type="nucleotide sequence ID" value="NZ_FNLL01000022.1"/>
</dbReference>
<dbReference type="CDD" id="cd02042">
    <property type="entry name" value="ParAB_family"/>
    <property type="match status" value="1"/>
</dbReference>
<dbReference type="Pfam" id="PF13614">
    <property type="entry name" value="AAA_31"/>
    <property type="match status" value="1"/>
</dbReference>
<reference evidence="3" key="1">
    <citation type="submission" date="2016-10" db="EMBL/GenBank/DDBJ databases">
        <authorList>
            <person name="Varghese N."/>
            <person name="Submissions S."/>
        </authorList>
    </citation>
    <scope>NUCLEOTIDE SEQUENCE [LARGE SCALE GENOMIC DNA]</scope>
    <source>
        <strain evidence="3">DSM 3384</strain>
    </source>
</reference>
<dbReference type="PANTHER" id="PTHR13696:SF52">
    <property type="entry name" value="PARA FAMILY PROTEIN CT_582"/>
    <property type="match status" value="1"/>
</dbReference>
<dbReference type="Proteomes" id="UP000199608">
    <property type="component" value="Unassembled WGS sequence"/>
</dbReference>
<evidence type="ECO:0000313" key="3">
    <source>
        <dbReference type="Proteomes" id="UP000199608"/>
    </source>
</evidence>
<evidence type="ECO:0000313" key="2">
    <source>
        <dbReference type="EMBL" id="SDU64653.1"/>
    </source>
</evidence>
<proteinExistence type="predicted"/>
<dbReference type="InterPro" id="IPR027417">
    <property type="entry name" value="P-loop_NTPase"/>
</dbReference>
<keyword evidence="3" id="KW-1185">Reference proteome</keyword>
<dbReference type="InterPro" id="IPR025669">
    <property type="entry name" value="AAA_dom"/>
</dbReference>
<feature type="domain" description="AAA" evidence="1">
    <location>
        <begin position="2"/>
        <end position="177"/>
    </location>
</feature>
<dbReference type="InterPro" id="IPR050678">
    <property type="entry name" value="DNA_Partitioning_ATPase"/>
</dbReference>
<protein>
    <submittedName>
        <fullName evidence="2">Chromosome partitioning protein</fullName>
    </submittedName>
</protein>